<feature type="domain" description="Solute-binding protein family 5" evidence="6">
    <location>
        <begin position="64"/>
        <end position="418"/>
    </location>
</feature>
<comment type="similarity">
    <text evidence="2">Belongs to the bacterial solute-binding protein 5 family.</text>
</comment>
<dbReference type="PANTHER" id="PTHR30290:SF9">
    <property type="entry name" value="OLIGOPEPTIDE-BINDING PROTEIN APPA"/>
    <property type="match status" value="1"/>
</dbReference>
<gene>
    <name evidence="7" type="ORF">SAMN05216452_2629</name>
</gene>
<feature type="signal peptide" evidence="5">
    <location>
        <begin position="1"/>
        <end position="24"/>
    </location>
</feature>
<evidence type="ECO:0000313" key="7">
    <source>
        <dbReference type="EMBL" id="SEB65398.1"/>
    </source>
</evidence>
<evidence type="ECO:0000256" key="2">
    <source>
        <dbReference type="ARBA" id="ARBA00005695"/>
    </source>
</evidence>
<dbReference type="Gene3D" id="3.90.76.10">
    <property type="entry name" value="Dipeptide-binding Protein, Domain 1"/>
    <property type="match status" value="1"/>
</dbReference>
<accession>A0A1H4L4R0</accession>
<proteinExistence type="inferred from homology"/>
<dbReference type="EMBL" id="FNSL01000001">
    <property type="protein sequence ID" value="SEB65398.1"/>
    <property type="molecule type" value="Genomic_DNA"/>
</dbReference>
<dbReference type="RefSeq" id="WP_090329094.1">
    <property type="nucleotide sequence ID" value="NZ_FNSL01000001.1"/>
</dbReference>
<dbReference type="GO" id="GO:0043190">
    <property type="term" value="C:ATP-binding cassette (ABC) transporter complex"/>
    <property type="evidence" value="ECO:0007669"/>
    <property type="project" value="InterPro"/>
</dbReference>
<dbReference type="InterPro" id="IPR030678">
    <property type="entry name" value="Peptide/Ni-bd"/>
</dbReference>
<dbReference type="Gene3D" id="3.10.105.10">
    <property type="entry name" value="Dipeptide-binding Protein, Domain 3"/>
    <property type="match status" value="1"/>
</dbReference>
<reference evidence="8" key="1">
    <citation type="submission" date="2016-10" db="EMBL/GenBank/DDBJ databases">
        <authorList>
            <person name="Varghese N."/>
            <person name="Submissions S."/>
        </authorList>
    </citation>
    <scope>NUCLEOTIDE SEQUENCE [LARGE SCALE GENOMIC DNA]</scope>
    <source>
        <strain evidence="8">ES.061</strain>
    </source>
</reference>
<dbReference type="GO" id="GO:1904680">
    <property type="term" value="F:peptide transmembrane transporter activity"/>
    <property type="evidence" value="ECO:0007669"/>
    <property type="project" value="TreeGrafter"/>
</dbReference>
<dbReference type="InterPro" id="IPR039424">
    <property type="entry name" value="SBP_5"/>
</dbReference>
<evidence type="ECO:0000256" key="3">
    <source>
        <dbReference type="ARBA" id="ARBA00022448"/>
    </source>
</evidence>
<dbReference type="PIRSF" id="PIRSF002741">
    <property type="entry name" value="MppA"/>
    <property type="match status" value="1"/>
</dbReference>
<evidence type="ECO:0000256" key="4">
    <source>
        <dbReference type="ARBA" id="ARBA00022729"/>
    </source>
</evidence>
<dbReference type="GO" id="GO:0015833">
    <property type="term" value="P:peptide transport"/>
    <property type="evidence" value="ECO:0007669"/>
    <property type="project" value="TreeGrafter"/>
</dbReference>
<keyword evidence="8" id="KW-1185">Reference proteome</keyword>
<name>A0A1H4L4R0_9HYPH</name>
<feature type="chain" id="PRO_5011776918" evidence="5">
    <location>
        <begin position="25"/>
        <end position="500"/>
    </location>
</feature>
<dbReference type="SUPFAM" id="SSF53850">
    <property type="entry name" value="Periplasmic binding protein-like II"/>
    <property type="match status" value="1"/>
</dbReference>
<dbReference type="GO" id="GO:0030288">
    <property type="term" value="C:outer membrane-bounded periplasmic space"/>
    <property type="evidence" value="ECO:0007669"/>
    <property type="project" value="UniProtKB-ARBA"/>
</dbReference>
<keyword evidence="4 5" id="KW-0732">Signal</keyword>
<dbReference type="InterPro" id="IPR000914">
    <property type="entry name" value="SBP_5_dom"/>
</dbReference>
<dbReference type="Gene3D" id="3.40.190.10">
    <property type="entry name" value="Periplasmic binding protein-like II"/>
    <property type="match status" value="1"/>
</dbReference>
<evidence type="ECO:0000256" key="1">
    <source>
        <dbReference type="ARBA" id="ARBA00004418"/>
    </source>
</evidence>
<comment type="subcellular location">
    <subcellularLocation>
        <location evidence="1">Periplasm</location>
    </subcellularLocation>
</comment>
<dbReference type="Proteomes" id="UP000199064">
    <property type="component" value="Unassembled WGS sequence"/>
</dbReference>
<dbReference type="AlphaFoldDB" id="A0A1H4L4R0"/>
<protein>
    <submittedName>
        <fullName evidence="7">Peptide/nickel transport system substrate-binding protein</fullName>
    </submittedName>
</protein>
<dbReference type="Pfam" id="PF00496">
    <property type="entry name" value="SBP_bac_5"/>
    <property type="match status" value="1"/>
</dbReference>
<sequence length="500" mass="55452">MYKTLAAFAMALGCSIAIPNTTTAQTLTIAQDFDPSDLYGTRSTNNAMFPILESLYLDDPATGKIRPLLALEHEMVSDTELLIKLRKGVSFSNGEPMNAEAVAHSIKLFADPKTVPAYGIYASTVDTAEAVDEHTVRVTLTKPSPIVDLLLAQILVVPPKYWEEVGPKGFGQKPIGTGQFLLTEWSKDDRIVMDLNPDYWGEPPKGFDKLVWKTVPEANARAAGLKTGEYDLAIAIPVIDAIEIENLDGVDIYSGDVSRVFQLTLSSLPQHEGPVQDKRVRQALNYAIDKQAIIDALYYGKAKLLNGQVILPSQPGYDPEMRDYPHDPEKAKALLAEAGYPDGIEIEFRCPSNRYPQGQETCEAISGMLSKVGIKTNITLLESGEFIRQLVNREYAPMGILGLGVPDDPSFGLAVYRSDWRYSYYQNPELDALIDASASTVDPKERAEIIRKASKLIYDEAVIVYLFGGREFYGHSERLKNFATNTAQRYFFYDVVLEPK</sequence>
<evidence type="ECO:0000313" key="8">
    <source>
        <dbReference type="Proteomes" id="UP000199064"/>
    </source>
</evidence>
<organism evidence="7 8">
    <name type="scientific">Nitratireductor aquibiodomus</name>
    <dbReference type="NCBI Taxonomy" id="204799"/>
    <lineage>
        <taxon>Bacteria</taxon>
        <taxon>Pseudomonadati</taxon>
        <taxon>Pseudomonadota</taxon>
        <taxon>Alphaproteobacteria</taxon>
        <taxon>Hyphomicrobiales</taxon>
        <taxon>Phyllobacteriaceae</taxon>
        <taxon>Nitratireductor</taxon>
    </lineage>
</organism>
<keyword evidence="3" id="KW-0813">Transport</keyword>
<evidence type="ECO:0000259" key="6">
    <source>
        <dbReference type="Pfam" id="PF00496"/>
    </source>
</evidence>
<dbReference type="PANTHER" id="PTHR30290">
    <property type="entry name" value="PERIPLASMIC BINDING COMPONENT OF ABC TRANSPORTER"/>
    <property type="match status" value="1"/>
</dbReference>
<evidence type="ECO:0000256" key="5">
    <source>
        <dbReference type="SAM" id="SignalP"/>
    </source>
</evidence>